<organism evidence="2 3">
    <name type="scientific">Trypanosoma rangeli</name>
    <dbReference type="NCBI Taxonomy" id="5698"/>
    <lineage>
        <taxon>Eukaryota</taxon>
        <taxon>Discoba</taxon>
        <taxon>Euglenozoa</taxon>
        <taxon>Kinetoplastea</taxon>
        <taxon>Metakinetoplastina</taxon>
        <taxon>Trypanosomatida</taxon>
        <taxon>Trypanosomatidae</taxon>
        <taxon>Trypanosoma</taxon>
        <taxon>Herpetosoma</taxon>
    </lineage>
</organism>
<reference evidence="2 3" key="1">
    <citation type="journal article" date="2018" name="BMC Genomics">
        <title>Genomic comparison of Trypanosoma conorhini and Trypanosoma rangeli to Trypanosoma cruzi strains of high and low virulence.</title>
        <authorList>
            <person name="Bradwell K.R."/>
            <person name="Koparde V.N."/>
            <person name="Matveyev A.V."/>
            <person name="Serrano M.G."/>
            <person name="Alves J.M."/>
            <person name="Parikh H."/>
            <person name="Huang B."/>
            <person name="Lee V."/>
            <person name="Espinosa-Alvarez O."/>
            <person name="Ortiz P.A."/>
            <person name="Costa-Martins A.G."/>
            <person name="Teixeira M.M."/>
            <person name="Buck G.A."/>
        </authorList>
    </citation>
    <scope>NUCLEOTIDE SEQUENCE [LARGE SCALE GENOMIC DNA]</scope>
    <source>
        <strain evidence="2 3">AM80</strain>
    </source>
</reference>
<dbReference type="AlphaFoldDB" id="A0A422NGL6"/>
<sequence length="204" mass="21604">DDFESSTSSLKEQHQAAPLSAVQAGTPEEVKHDTPKKDEYAADDDFESSTSSLKEQHQAAPLSAVEAGTPEEVKHDTPKKDEYPVDDDFESSTSSLKEQHQAAPLSAVEVAGDKPSRSSILISSKSSSIGDLSPAKSDQQDSYNELGGASEGTPNANVAAGLHEFGSRRSSKKMGRLSVSVSNGRITEPSNNNVQKVAAGFDEL</sequence>
<keyword evidence="3" id="KW-1185">Reference proteome</keyword>
<dbReference type="GeneID" id="40329027"/>
<dbReference type="Proteomes" id="UP000283634">
    <property type="component" value="Unassembled WGS sequence"/>
</dbReference>
<comment type="caution">
    <text evidence="2">The sequence shown here is derived from an EMBL/GenBank/DDBJ whole genome shotgun (WGS) entry which is preliminary data.</text>
</comment>
<protein>
    <submittedName>
        <fullName evidence="2">Uncharacterized protein</fullName>
    </submittedName>
</protein>
<feature type="compositionally biased region" description="Low complexity" evidence="1">
    <location>
        <begin position="117"/>
        <end position="129"/>
    </location>
</feature>
<feature type="compositionally biased region" description="Basic and acidic residues" evidence="1">
    <location>
        <begin position="28"/>
        <end position="40"/>
    </location>
</feature>
<feature type="non-terminal residue" evidence="2">
    <location>
        <position position="1"/>
    </location>
</feature>
<dbReference type="RefSeq" id="XP_029238190.1">
    <property type="nucleotide sequence ID" value="XM_029381989.1"/>
</dbReference>
<evidence type="ECO:0000256" key="1">
    <source>
        <dbReference type="SAM" id="MobiDB-lite"/>
    </source>
</evidence>
<feature type="compositionally biased region" description="Basic and acidic residues" evidence="1">
    <location>
        <begin position="71"/>
        <end position="83"/>
    </location>
</feature>
<evidence type="ECO:0000313" key="3">
    <source>
        <dbReference type="Proteomes" id="UP000283634"/>
    </source>
</evidence>
<gene>
    <name evidence="2" type="ORF">TraAM80_05094</name>
</gene>
<name>A0A422NGL6_TRYRA</name>
<feature type="compositionally biased region" description="Polar residues" evidence="1">
    <location>
        <begin position="1"/>
        <end position="10"/>
    </location>
</feature>
<proteinExistence type="predicted"/>
<evidence type="ECO:0000313" key="2">
    <source>
        <dbReference type="EMBL" id="RNF04587.1"/>
    </source>
</evidence>
<accession>A0A422NGL6</accession>
<feature type="compositionally biased region" description="Polar residues" evidence="1">
    <location>
        <begin position="179"/>
        <end position="195"/>
    </location>
</feature>
<feature type="region of interest" description="Disordered" evidence="1">
    <location>
        <begin position="1"/>
        <end position="204"/>
    </location>
</feature>
<dbReference type="EMBL" id="MKGL01000159">
    <property type="protein sequence ID" value="RNF04587.1"/>
    <property type="molecule type" value="Genomic_DNA"/>
</dbReference>